<evidence type="ECO:0000256" key="1">
    <source>
        <dbReference type="ARBA" id="ARBA00009347"/>
    </source>
</evidence>
<dbReference type="SUPFAM" id="SSF47203">
    <property type="entry name" value="Acyl-CoA dehydrogenase C-terminal domain-like"/>
    <property type="match status" value="1"/>
</dbReference>
<comment type="cofactor">
    <cofactor evidence="4">
        <name>FAD</name>
        <dbReference type="ChEBI" id="CHEBI:57692"/>
    </cofactor>
</comment>
<dbReference type="InterPro" id="IPR006091">
    <property type="entry name" value="Acyl-CoA_Oxase/DH_mid-dom"/>
</dbReference>
<protein>
    <submittedName>
        <fullName evidence="9">Uncharacterized protein</fullName>
    </submittedName>
</protein>
<name>A0A7J7K1W5_BUGNE</name>
<dbReference type="Gene3D" id="6.10.250.600">
    <property type="match status" value="1"/>
</dbReference>
<dbReference type="InterPro" id="IPR009075">
    <property type="entry name" value="AcylCo_DH/oxidase_C"/>
</dbReference>
<evidence type="ECO:0000256" key="2">
    <source>
        <dbReference type="ARBA" id="ARBA00022630"/>
    </source>
</evidence>
<accession>A0A7J7K1W5</accession>
<feature type="domain" description="Acyl-CoA dehydrogenase/oxidase C-terminal" evidence="5">
    <location>
        <begin position="317"/>
        <end position="475"/>
    </location>
</feature>
<dbReference type="InterPro" id="IPR036250">
    <property type="entry name" value="AcylCo_DH-like_C"/>
</dbReference>
<evidence type="ECO:0000313" key="10">
    <source>
        <dbReference type="Proteomes" id="UP000593567"/>
    </source>
</evidence>
<dbReference type="Proteomes" id="UP000593567">
    <property type="component" value="Unassembled WGS sequence"/>
</dbReference>
<reference evidence="9" key="1">
    <citation type="submission" date="2020-06" db="EMBL/GenBank/DDBJ databases">
        <title>Draft genome of Bugula neritina, a colonial animal packing powerful symbionts and potential medicines.</title>
        <authorList>
            <person name="Rayko M."/>
        </authorList>
    </citation>
    <scope>NUCLEOTIDE SEQUENCE [LARGE SCALE GENOMIC DNA]</scope>
    <source>
        <strain evidence="9">Kwan_BN1</strain>
    </source>
</reference>
<dbReference type="EMBL" id="VXIV02001586">
    <property type="protein sequence ID" value="KAF6031598.1"/>
    <property type="molecule type" value="Genomic_DNA"/>
</dbReference>
<gene>
    <name evidence="9" type="ORF">EB796_010095</name>
</gene>
<dbReference type="Gene3D" id="2.40.110.20">
    <property type="match status" value="1"/>
</dbReference>
<comment type="caution">
    <text evidence="9">The sequence shown here is derived from an EMBL/GenBank/DDBJ whole genome shotgun (WGS) entry which is preliminary data.</text>
</comment>
<sequence>MNTITRSLNQVFQYAHGVFPVLNRCYHFQKLKTGGFSQVPPTLQNQYDSDWFLQLWLQTNLPKEVVDSIDPDLQRFGKEVATSIYDLHLQCEAEPPRLEQYDSWGKRVDKLHTSSAWKAQKSISAKEGLIAIAYERQFHEFSRIYQMAKLYLYSPSSGLYGCPLAMTDGAARTIEVLNFPEFMQEAFNHLTSRDPEIFWTSGQWMTEKGGGSDVANGTETVAYPQNDGTYSLYGYKWFSSATDSDMSLALARVVGDDGATAQGTKGLSMFYLETRNSDKELNEIQIVKLKNKLGTRQLPTAELLLAGTKAHLVGELGKGVATISHMLTISRMYNSLFSSSATRRMVEIAKSYSTKRVAFGSPICKYPLHMRTLANMELKTQSSSLLSFELSRMIGLIEAGSATDTTKLLMRLLTPVAKIYTAKVAMSVMSEGLECMGGQGYIEDTGLPSMLRDAQVLPIWEGTTNVLSLDVLRAIQKTDGEVINAFVSYCHNTLGDCGDSVPVRKLVSDLDKFASYMRSEFQYTSDRSARELAFTIANIYIGVLFAKLSSSNPGEPILFTSLQRWCNRDLLPIITVLKNEPDIKTATQEDWEMTMKSYGEKIDQN</sequence>
<evidence type="ECO:0000256" key="4">
    <source>
        <dbReference type="RuleBase" id="RU362125"/>
    </source>
</evidence>
<feature type="domain" description="Acyl-CoA oxidase/dehydrogenase middle" evidence="6">
    <location>
        <begin position="203"/>
        <end position="304"/>
    </location>
</feature>
<dbReference type="InterPro" id="IPR009100">
    <property type="entry name" value="AcylCoA_DH/oxidase_NM_dom_sf"/>
</dbReference>
<evidence type="ECO:0000259" key="8">
    <source>
        <dbReference type="Pfam" id="PF22217"/>
    </source>
</evidence>
<keyword evidence="4" id="KW-0560">Oxidoreductase</keyword>
<dbReference type="InterPro" id="IPR041504">
    <property type="entry name" value="AidB_N"/>
</dbReference>
<dbReference type="GO" id="GO:0003995">
    <property type="term" value="F:acyl-CoA dehydrogenase activity"/>
    <property type="evidence" value="ECO:0007669"/>
    <property type="project" value="TreeGrafter"/>
</dbReference>
<dbReference type="AlphaFoldDB" id="A0A7J7K1W5"/>
<dbReference type="PANTHER" id="PTHR42707">
    <property type="entry name" value="ACYL-COA DEHYDROGENASE"/>
    <property type="match status" value="1"/>
</dbReference>
<dbReference type="SUPFAM" id="SSF56645">
    <property type="entry name" value="Acyl-CoA dehydrogenase NM domain-like"/>
    <property type="match status" value="1"/>
</dbReference>
<evidence type="ECO:0000259" key="7">
    <source>
        <dbReference type="Pfam" id="PF18158"/>
    </source>
</evidence>
<dbReference type="Pfam" id="PF18158">
    <property type="entry name" value="AidB_N"/>
    <property type="match status" value="1"/>
</dbReference>
<feature type="domain" description="Acyl-CoA dehydrogenase 11-like C-terminal" evidence="8">
    <location>
        <begin position="503"/>
        <end position="593"/>
    </location>
</feature>
<evidence type="ECO:0000259" key="5">
    <source>
        <dbReference type="Pfam" id="PF00441"/>
    </source>
</evidence>
<dbReference type="InterPro" id="IPR052904">
    <property type="entry name" value="Acyl-CoA_dehydrogenase-like"/>
</dbReference>
<dbReference type="Pfam" id="PF22217">
    <property type="entry name" value="ACDH-11_C"/>
    <property type="match status" value="1"/>
</dbReference>
<dbReference type="Pfam" id="PF02770">
    <property type="entry name" value="Acyl-CoA_dh_M"/>
    <property type="match status" value="1"/>
</dbReference>
<keyword evidence="10" id="KW-1185">Reference proteome</keyword>
<dbReference type="OrthoDB" id="10251155at2759"/>
<dbReference type="Gene3D" id="1.20.140.10">
    <property type="entry name" value="Butyryl-CoA Dehydrogenase, subunit A, domain 3"/>
    <property type="match status" value="1"/>
</dbReference>
<comment type="similarity">
    <text evidence="1 4">Belongs to the acyl-CoA dehydrogenase family.</text>
</comment>
<dbReference type="InterPro" id="IPR053998">
    <property type="entry name" value="ACDH-11_C"/>
</dbReference>
<evidence type="ECO:0000313" key="9">
    <source>
        <dbReference type="EMBL" id="KAF6031598.1"/>
    </source>
</evidence>
<organism evidence="9 10">
    <name type="scientific">Bugula neritina</name>
    <name type="common">Brown bryozoan</name>
    <name type="synonym">Sertularia neritina</name>
    <dbReference type="NCBI Taxonomy" id="10212"/>
    <lineage>
        <taxon>Eukaryota</taxon>
        <taxon>Metazoa</taxon>
        <taxon>Spiralia</taxon>
        <taxon>Lophotrochozoa</taxon>
        <taxon>Bryozoa</taxon>
        <taxon>Gymnolaemata</taxon>
        <taxon>Cheilostomatida</taxon>
        <taxon>Flustrina</taxon>
        <taxon>Buguloidea</taxon>
        <taxon>Bugulidae</taxon>
        <taxon>Bugula</taxon>
    </lineage>
</organism>
<keyword evidence="3 4" id="KW-0274">FAD</keyword>
<keyword evidence="2 4" id="KW-0285">Flavoprotein</keyword>
<dbReference type="PANTHER" id="PTHR42707:SF2">
    <property type="entry name" value="ACD11 DEHYDROGENASE"/>
    <property type="match status" value="1"/>
</dbReference>
<evidence type="ECO:0000259" key="6">
    <source>
        <dbReference type="Pfam" id="PF02770"/>
    </source>
</evidence>
<feature type="domain" description="Adaptive response protein AidB N-terminal" evidence="7">
    <location>
        <begin position="44"/>
        <end position="192"/>
    </location>
</feature>
<evidence type="ECO:0000256" key="3">
    <source>
        <dbReference type="ARBA" id="ARBA00022827"/>
    </source>
</evidence>
<dbReference type="Pfam" id="PF00441">
    <property type="entry name" value="Acyl-CoA_dh_1"/>
    <property type="match status" value="1"/>
</dbReference>
<proteinExistence type="inferred from homology"/>